<protein>
    <submittedName>
        <fullName evidence="2">Uncharacterized protein</fullName>
    </submittedName>
</protein>
<evidence type="ECO:0000313" key="2">
    <source>
        <dbReference type="EMBL" id="MCI0125340.1"/>
    </source>
</evidence>
<sequence>MRILFAFTCLLFISPAIAADWGNYANTRYGYEIGVPPGFSGGGESDSGDGQVFRSKDGSQTLTVWGGYLLDEEFSADMQQRKQGDADQGWAISYEASSPQWISYSGSRGGHVLYARGIARCGDQYAMFRLEYAQQDVVKLNPVVEKLVQTLKAGRC</sequence>
<organism evidence="2 3">
    <name type="scientific">Paradevosia shaoguanensis</name>
    <dbReference type="NCBI Taxonomy" id="1335043"/>
    <lineage>
        <taxon>Bacteria</taxon>
        <taxon>Pseudomonadati</taxon>
        <taxon>Pseudomonadota</taxon>
        <taxon>Alphaproteobacteria</taxon>
        <taxon>Hyphomicrobiales</taxon>
        <taxon>Devosiaceae</taxon>
        <taxon>Paradevosia</taxon>
    </lineage>
</organism>
<dbReference type="EMBL" id="JALAZD010000001">
    <property type="protein sequence ID" value="MCI0125340.1"/>
    <property type="molecule type" value="Genomic_DNA"/>
</dbReference>
<keyword evidence="1" id="KW-0732">Signal</keyword>
<feature type="chain" id="PRO_5041400380" evidence="1">
    <location>
        <begin position="19"/>
        <end position="156"/>
    </location>
</feature>
<comment type="caution">
    <text evidence="2">The sequence shown here is derived from an EMBL/GenBank/DDBJ whole genome shotgun (WGS) entry which is preliminary data.</text>
</comment>
<dbReference type="AlphaFoldDB" id="A0AA41QI48"/>
<gene>
    <name evidence="2" type="ORF">ML536_00715</name>
</gene>
<proteinExistence type="predicted"/>
<feature type="signal peptide" evidence="1">
    <location>
        <begin position="1"/>
        <end position="18"/>
    </location>
</feature>
<accession>A0AA41QI48</accession>
<keyword evidence="3" id="KW-1185">Reference proteome</keyword>
<name>A0AA41QI48_9HYPH</name>
<evidence type="ECO:0000313" key="3">
    <source>
        <dbReference type="Proteomes" id="UP001156140"/>
    </source>
</evidence>
<dbReference type="RefSeq" id="WP_281734603.1">
    <property type="nucleotide sequence ID" value="NZ_JAKETQ010000001.1"/>
</dbReference>
<evidence type="ECO:0000256" key="1">
    <source>
        <dbReference type="SAM" id="SignalP"/>
    </source>
</evidence>
<reference evidence="2" key="1">
    <citation type="submission" date="2022-03" db="EMBL/GenBank/DDBJ databases">
        <title>The complete genome sequence of a Methyloterrigena soli.</title>
        <authorList>
            <person name="Zi Z."/>
        </authorList>
    </citation>
    <scope>NUCLEOTIDE SEQUENCE</scope>
    <source>
        <strain evidence="2">M48</strain>
    </source>
</reference>
<dbReference type="Proteomes" id="UP001156140">
    <property type="component" value="Unassembled WGS sequence"/>
</dbReference>